<sequence>MITRFDHAVIAVRDLDAAIARFRHLGFDVHPGGRHTGLGTYNAIIRFGLDYLELLSVADREEAIAGGPSGQTLVALFDQRAGGLVGYALATSDIETDAERFRQTGLEAVGPFPMERLRPDGRLLSWRLLVPSGVSWLRPWPFLIQWDIPDDERLTWERPGNHPNGTTGVVGISIAVTDLERGLHLYERQLGLAVQAQDEVPELTARRARFQLGEFAIDLLAPTGDGPVQQALEQDGEHPFDVVLQVRDLDETRRNLEQSGVALEPAPARAGLLIGPDQAFGARLTLVPARS</sequence>
<dbReference type="AlphaFoldDB" id="A0A831TCA9"/>
<organism evidence="2">
    <name type="scientific">Thermorudis peleae</name>
    <dbReference type="NCBI Taxonomy" id="1382356"/>
    <lineage>
        <taxon>Bacteria</taxon>
        <taxon>Pseudomonadati</taxon>
        <taxon>Thermomicrobiota</taxon>
        <taxon>Thermomicrobia</taxon>
        <taxon>Thermomicrobia incertae sedis</taxon>
        <taxon>Thermorudis</taxon>
    </lineage>
</organism>
<dbReference type="Pfam" id="PF13468">
    <property type="entry name" value="Glyoxalase_3"/>
    <property type="match status" value="1"/>
</dbReference>
<proteinExistence type="predicted"/>
<dbReference type="PANTHER" id="PTHR40265:SF1">
    <property type="entry name" value="GLYOXALASE-LIKE DOMAIN-CONTAINING PROTEIN"/>
    <property type="match status" value="1"/>
</dbReference>
<dbReference type="InterPro" id="IPR025870">
    <property type="entry name" value="Glyoxalase-like_dom"/>
</dbReference>
<dbReference type="InterPro" id="IPR037523">
    <property type="entry name" value="VOC_core"/>
</dbReference>
<protein>
    <recommendedName>
        <fullName evidence="1">VOC domain-containing protein</fullName>
    </recommendedName>
</protein>
<name>A0A831TCA9_9BACT</name>
<dbReference type="SUPFAM" id="SSF54593">
    <property type="entry name" value="Glyoxalase/Bleomycin resistance protein/Dihydroxybiphenyl dioxygenase"/>
    <property type="match status" value="2"/>
</dbReference>
<evidence type="ECO:0000313" key="2">
    <source>
        <dbReference type="EMBL" id="HEG89881.1"/>
    </source>
</evidence>
<reference evidence="2" key="1">
    <citation type="journal article" date="2020" name="mSystems">
        <title>Genome- and Community-Level Interaction Insights into Carbon Utilization and Element Cycling Functions of Hydrothermarchaeota in Hydrothermal Sediment.</title>
        <authorList>
            <person name="Zhou Z."/>
            <person name="Liu Y."/>
            <person name="Xu W."/>
            <person name="Pan J."/>
            <person name="Luo Z.H."/>
            <person name="Li M."/>
        </authorList>
    </citation>
    <scope>NUCLEOTIDE SEQUENCE [LARGE SCALE GENOMIC DNA]</scope>
    <source>
        <strain evidence="2">SpSt-210</strain>
    </source>
</reference>
<feature type="domain" description="VOC" evidence="1">
    <location>
        <begin position="168"/>
        <end position="291"/>
    </location>
</feature>
<comment type="caution">
    <text evidence="2">The sequence shown here is derived from an EMBL/GenBank/DDBJ whole genome shotgun (WGS) entry which is preliminary data.</text>
</comment>
<gene>
    <name evidence="2" type="ORF">ENP34_00305</name>
</gene>
<dbReference type="InterPro" id="IPR029068">
    <property type="entry name" value="Glyas_Bleomycin-R_OHBP_Dase"/>
</dbReference>
<dbReference type="PROSITE" id="PS51819">
    <property type="entry name" value="VOC"/>
    <property type="match status" value="1"/>
</dbReference>
<evidence type="ECO:0000259" key="1">
    <source>
        <dbReference type="PROSITE" id="PS51819"/>
    </source>
</evidence>
<dbReference type="EMBL" id="DSIY01000006">
    <property type="protein sequence ID" value="HEG89881.1"/>
    <property type="molecule type" value="Genomic_DNA"/>
</dbReference>
<accession>A0A831TCA9</accession>
<dbReference type="Gene3D" id="3.10.180.10">
    <property type="entry name" value="2,3-Dihydroxybiphenyl 1,2-Dioxygenase, domain 1"/>
    <property type="match status" value="2"/>
</dbReference>
<dbReference type="PANTHER" id="PTHR40265">
    <property type="entry name" value="BLL2707 PROTEIN"/>
    <property type="match status" value="1"/>
</dbReference>